<comment type="caution">
    <text evidence="3">The sequence shown here is derived from an EMBL/GenBank/DDBJ whole genome shotgun (WGS) entry which is preliminary data.</text>
</comment>
<feature type="signal peptide" evidence="1">
    <location>
        <begin position="1"/>
        <end position="25"/>
    </location>
</feature>
<sequence length="170" mass="19620">MMLVTFHQAIFIFAFSWSVTFVVFAGGQCKSQKSSEFGFVLIDHVFESFPAEVLVSCYFACNARPDCQSLNYNLADKICQFNNETRHSRPEKLMSSDFFVYGENPNRDVKIKDSPRHHLNGRLHKLSWGLSLQELLNLVSTSYWMTILQETGNIGWIQKEVATRSRHFVI</sequence>
<reference evidence="3" key="1">
    <citation type="journal article" date="2023" name="G3 (Bethesda)">
        <title>Whole genome assembly and annotation of the endangered Caribbean coral Acropora cervicornis.</title>
        <authorList>
            <person name="Selwyn J.D."/>
            <person name="Vollmer S.V."/>
        </authorList>
    </citation>
    <scope>NUCLEOTIDE SEQUENCE</scope>
    <source>
        <strain evidence="3">K2</strain>
    </source>
</reference>
<evidence type="ECO:0000256" key="1">
    <source>
        <dbReference type="SAM" id="SignalP"/>
    </source>
</evidence>
<name>A0AAD9PZS1_ACRCE</name>
<dbReference type="SUPFAM" id="SSF57414">
    <property type="entry name" value="Hairpin loop containing domain-like"/>
    <property type="match status" value="1"/>
</dbReference>
<dbReference type="InterPro" id="IPR003609">
    <property type="entry name" value="Pan_app"/>
</dbReference>
<feature type="domain" description="Apple" evidence="2">
    <location>
        <begin position="51"/>
        <end position="104"/>
    </location>
</feature>
<organism evidence="3 4">
    <name type="scientific">Acropora cervicornis</name>
    <name type="common">Staghorn coral</name>
    <dbReference type="NCBI Taxonomy" id="6130"/>
    <lineage>
        <taxon>Eukaryota</taxon>
        <taxon>Metazoa</taxon>
        <taxon>Cnidaria</taxon>
        <taxon>Anthozoa</taxon>
        <taxon>Hexacorallia</taxon>
        <taxon>Scleractinia</taxon>
        <taxon>Astrocoeniina</taxon>
        <taxon>Acroporidae</taxon>
        <taxon>Acropora</taxon>
    </lineage>
</organism>
<dbReference type="EMBL" id="JARQWQ010000092">
    <property type="protein sequence ID" value="KAK2551874.1"/>
    <property type="molecule type" value="Genomic_DNA"/>
</dbReference>
<protein>
    <recommendedName>
        <fullName evidence="2">Apple domain-containing protein</fullName>
    </recommendedName>
</protein>
<dbReference type="AlphaFoldDB" id="A0AAD9PZS1"/>
<keyword evidence="4" id="KW-1185">Reference proteome</keyword>
<proteinExistence type="predicted"/>
<reference evidence="3" key="2">
    <citation type="journal article" date="2023" name="Science">
        <title>Genomic signatures of disease resistance in endangered staghorn corals.</title>
        <authorList>
            <person name="Vollmer S.V."/>
            <person name="Selwyn J.D."/>
            <person name="Despard B.A."/>
            <person name="Roesel C.L."/>
        </authorList>
    </citation>
    <scope>NUCLEOTIDE SEQUENCE</scope>
    <source>
        <strain evidence="3">K2</strain>
    </source>
</reference>
<evidence type="ECO:0000313" key="3">
    <source>
        <dbReference type="EMBL" id="KAK2551874.1"/>
    </source>
</evidence>
<evidence type="ECO:0000313" key="4">
    <source>
        <dbReference type="Proteomes" id="UP001249851"/>
    </source>
</evidence>
<feature type="chain" id="PRO_5041922369" description="Apple domain-containing protein" evidence="1">
    <location>
        <begin position="26"/>
        <end position="170"/>
    </location>
</feature>
<gene>
    <name evidence="3" type="ORF">P5673_027114</name>
</gene>
<accession>A0AAD9PZS1</accession>
<keyword evidence="1" id="KW-0732">Signal</keyword>
<dbReference type="Pfam" id="PF00024">
    <property type="entry name" value="PAN_1"/>
    <property type="match status" value="1"/>
</dbReference>
<dbReference type="Proteomes" id="UP001249851">
    <property type="component" value="Unassembled WGS sequence"/>
</dbReference>
<evidence type="ECO:0000259" key="2">
    <source>
        <dbReference type="Pfam" id="PF00024"/>
    </source>
</evidence>